<dbReference type="InterPro" id="IPR001034">
    <property type="entry name" value="DeoR_HTH"/>
</dbReference>
<keyword evidence="1" id="KW-0805">Transcription regulation</keyword>
<evidence type="ECO:0000256" key="1">
    <source>
        <dbReference type="ARBA" id="ARBA00023015"/>
    </source>
</evidence>
<dbReference type="PANTHER" id="PTHR30363:SF44">
    <property type="entry name" value="AGA OPERON TRANSCRIPTIONAL REPRESSOR-RELATED"/>
    <property type="match status" value="1"/>
</dbReference>
<evidence type="ECO:0000313" key="6">
    <source>
        <dbReference type="Proteomes" id="UP000295418"/>
    </source>
</evidence>
<dbReference type="Proteomes" id="UP000295418">
    <property type="component" value="Unassembled WGS sequence"/>
</dbReference>
<dbReference type="SMART" id="SM01134">
    <property type="entry name" value="DeoRC"/>
    <property type="match status" value="1"/>
</dbReference>
<reference evidence="5 6" key="1">
    <citation type="submission" date="2019-03" db="EMBL/GenBank/DDBJ databases">
        <authorList>
            <person name="Kim M.K.M."/>
        </authorList>
    </citation>
    <scope>NUCLEOTIDE SEQUENCE [LARGE SCALE GENOMIC DNA]</scope>
    <source>
        <strain evidence="5 6">18JY21-1</strain>
    </source>
</reference>
<dbReference type="PRINTS" id="PR00037">
    <property type="entry name" value="HTHLACR"/>
</dbReference>
<feature type="domain" description="HTH deoR-type" evidence="4">
    <location>
        <begin position="9"/>
        <end position="64"/>
    </location>
</feature>
<dbReference type="GO" id="GO:0003700">
    <property type="term" value="F:DNA-binding transcription factor activity"/>
    <property type="evidence" value="ECO:0007669"/>
    <property type="project" value="InterPro"/>
</dbReference>
<dbReference type="GO" id="GO:0003677">
    <property type="term" value="F:DNA binding"/>
    <property type="evidence" value="ECO:0007669"/>
    <property type="project" value="UniProtKB-KW"/>
</dbReference>
<dbReference type="InterPro" id="IPR014036">
    <property type="entry name" value="DeoR-like_C"/>
</dbReference>
<comment type="caution">
    <text evidence="5">The sequence shown here is derived from an EMBL/GenBank/DDBJ whole genome shotgun (WGS) entry which is preliminary data.</text>
</comment>
<dbReference type="SUPFAM" id="SSF46785">
    <property type="entry name" value="Winged helix' DNA-binding domain"/>
    <property type="match status" value="1"/>
</dbReference>
<dbReference type="InterPro" id="IPR050313">
    <property type="entry name" value="Carb_Metab_HTH_regulators"/>
</dbReference>
<dbReference type="RefSeq" id="WP_132417990.1">
    <property type="nucleotide sequence ID" value="NZ_SKFG01000009.1"/>
</dbReference>
<dbReference type="SMART" id="SM00420">
    <property type="entry name" value="HTH_DEOR"/>
    <property type="match status" value="1"/>
</dbReference>
<dbReference type="Gene3D" id="3.40.50.1360">
    <property type="match status" value="1"/>
</dbReference>
<evidence type="ECO:0000313" key="5">
    <source>
        <dbReference type="EMBL" id="TCZ77419.1"/>
    </source>
</evidence>
<dbReference type="InterPro" id="IPR036388">
    <property type="entry name" value="WH-like_DNA-bd_sf"/>
</dbReference>
<dbReference type="Pfam" id="PF00455">
    <property type="entry name" value="DeoRC"/>
    <property type="match status" value="1"/>
</dbReference>
<dbReference type="PROSITE" id="PS51000">
    <property type="entry name" value="HTH_DEOR_2"/>
    <property type="match status" value="1"/>
</dbReference>
<dbReference type="InterPro" id="IPR018356">
    <property type="entry name" value="Tscrpt_reg_HTH_DeoR_CS"/>
</dbReference>
<dbReference type="EMBL" id="SKFG01000009">
    <property type="protein sequence ID" value="TCZ77419.1"/>
    <property type="molecule type" value="Genomic_DNA"/>
</dbReference>
<dbReference type="PROSITE" id="PS00894">
    <property type="entry name" value="HTH_DEOR_1"/>
    <property type="match status" value="1"/>
</dbReference>
<dbReference type="Pfam" id="PF08220">
    <property type="entry name" value="HTH_DeoR"/>
    <property type="match status" value="1"/>
</dbReference>
<organism evidence="5 6">
    <name type="scientific">Paenibacillus albiflavus</name>
    <dbReference type="NCBI Taxonomy" id="2545760"/>
    <lineage>
        <taxon>Bacteria</taxon>
        <taxon>Bacillati</taxon>
        <taxon>Bacillota</taxon>
        <taxon>Bacilli</taxon>
        <taxon>Bacillales</taxon>
        <taxon>Paenibacillaceae</taxon>
        <taxon>Paenibacillus</taxon>
    </lineage>
</organism>
<sequence>MAEETSSKGEIRRAQIMTMLKQQGKISINELIEKLDCSEATARRDLDLLDKRGDLIRTIGGALYEGISTSREIPFSEKRQKLWLEKEAIARKAMEFIEEGDSVCLSGGTTTYLIAKELKSRHGITVVTNAVNIAMELADSEGIQVVVIGGVMRAKNYELCGPLAEKTIEHLNIGKIFLGIDGFTLEEGISTYAEQEAQTARMLMKKARQTIAVFDHTKTAKPSLFSIAPIQDLHACITDRPLEQIMHDELVSHGVQIVIAE</sequence>
<dbReference type="InterPro" id="IPR036390">
    <property type="entry name" value="WH_DNA-bd_sf"/>
</dbReference>
<keyword evidence="6" id="KW-1185">Reference proteome</keyword>
<evidence type="ECO:0000259" key="4">
    <source>
        <dbReference type="PROSITE" id="PS51000"/>
    </source>
</evidence>
<accession>A0A4R4ECK1</accession>
<keyword evidence="2" id="KW-0238">DNA-binding</keyword>
<dbReference type="InterPro" id="IPR037171">
    <property type="entry name" value="NagB/RpiA_transferase-like"/>
</dbReference>
<dbReference type="AlphaFoldDB" id="A0A4R4ECK1"/>
<evidence type="ECO:0000256" key="3">
    <source>
        <dbReference type="ARBA" id="ARBA00023163"/>
    </source>
</evidence>
<evidence type="ECO:0000256" key="2">
    <source>
        <dbReference type="ARBA" id="ARBA00023125"/>
    </source>
</evidence>
<dbReference type="OrthoDB" id="9797223at2"/>
<dbReference type="SUPFAM" id="SSF100950">
    <property type="entry name" value="NagB/RpiA/CoA transferase-like"/>
    <property type="match status" value="1"/>
</dbReference>
<keyword evidence="3" id="KW-0804">Transcription</keyword>
<dbReference type="PANTHER" id="PTHR30363">
    <property type="entry name" value="HTH-TYPE TRANSCRIPTIONAL REGULATOR SRLR-RELATED"/>
    <property type="match status" value="1"/>
</dbReference>
<gene>
    <name evidence="5" type="ORF">E0485_10510</name>
</gene>
<proteinExistence type="predicted"/>
<protein>
    <submittedName>
        <fullName evidence="5">DeoR/GlpR transcriptional regulator</fullName>
    </submittedName>
</protein>
<dbReference type="Gene3D" id="1.10.10.10">
    <property type="entry name" value="Winged helix-like DNA-binding domain superfamily/Winged helix DNA-binding domain"/>
    <property type="match status" value="1"/>
</dbReference>
<name>A0A4R4ECK1_9BACL</name>